<feature type="region of interest" description="Disordered" evidence="1">
    <location>
        <begin position="311"/>
        <end position="338"/>
    </location>
</feature>
<evidence type="ECO:0000256" key="1">
    <source>
        <dbReference type="SAM" id="MobiDB-lite"/>
    </source>
</evidence>
<accession>A0AAD8N7E8</accession>
<protein>
    <recommendedName>
        <fullName evidence="4">Transposase</fullName>
    </recommendedName>
</protein>
<organism evidence="2 3">
    <name type="scientific">Heracleum sosnowskyi</name>
    <dbReference type="NCBI Taxonomy" id="360622"/>
    <lineage>
        <taxon>Eukaryota</taxon>
        <taxon>Viridiplantae</taxon>
        <taxon>Streptophyta</taxon>
        <taxon>Embryophyta</taxon>
        <taxon>Tracheophyta</taxon>
        <taxon>Spermatophyta</taxon>
        <taxon>Magnoliopsida</taxon>
        <taxon>eudicotyledons</taxon>
        <taxon>Gunneridae</taxon>
        <taxon>Pentapetalae</taxon>
        <taxon>asterids</taxon>
        <taxon>campanulids</taxon>
        <taxon>Apiales</taxon>
        <taxon>Apiaceae</taxon>
        <taxon>Apioideae</taxon>
        <taxon>apioid superclade</taxon>
        <taxon>Tordylieae</taxon>
        <taxon>Tordyliinae</taxon>
        <taxon>Heracleum</taxon>
    </lineage>
</organism>
<feature type="compositionally biased region" description="Polar residues" evidence="1">
    <location>
        <begin position="318"/>
        <end position="338"/>
    </location>
</feature>
<dbReference type="AlphaFoldDB" id="A0AAD8N7E8"/>
<dbReference type="EMBL" id="JAUIZM010000002">
    <property type="protein sequence ID" value="KAK1397428.1"/>
    <property type="molecule type" value="Genomic_DNA"/>
</dbReference>
<dbReference type="Proteomes" id="UP001237642">
    <property type="component" value="Unassembled WGS sequence"/>
</dbReference>
<name>A0AAD8N7E8_9APIA</name>
<proteinExistence type="predicted"/>
<dbReference type="InterPro" id="IPR004252">
    <property type="entry name" value="Probable_transposase_24"/>
</dbReference>
<dbReference type="Pfam" id="PF03004">
    <property type="entry name" value="Transposase_24"/>
    <property type="match status" value="1"/>
</dbReference>
<sequence>MDGEYYLWIEFSRYSAEYGAHRYILFNSDNKEIENLIEEHRAFVDDSAKKPPKHNYTTTHLLQQQHKLMQRKSPRLAKSNTLSTVPNLINGKQYVSVKETGTVRRKLNLEDEKDDDTEENEADVEAWPETDPLEDFKMLLNYWGDESVQALVEDNAARRKTLSEIHTMGPKTHAQAKEKMRKKDSNLAKPSNAEIYLETYKRKPGRTYKTNTDEVKYAEVQALVDAGKIAEANALVVGGKTHGQNWLVGRQGKKCVKNSTPAPTENYVQELTTKRRQDLEADLEAKVDQKVQENMSLMLKKLREANPDFNFDIGPLSATPTSGQDDNNTPTTQGGTEF</sequence>
<reference evidence="2" key="2">
    <citation type="submission" date="2023-05" db="EMBL/GenBank/DDBJ databases">
        <authorList>
            <person name="Schelkunov M.I."/>
        </authorList>
    </citation>
    <scope>NUCLEOTIDE SEQUENCE</scope>
    <source>
        <strain evidence="2">Hsosn_3</strain>
        <tissue evidence="2">Leaf</tissue>
    </source>
</reference>
<comment type="caution">
    <text evidence="2">The sequence shown here is derived from an EMBL/GenBank/DDBJ whole genome shotgun (WGS) entry which is preliminary data.</text>
</comment>
<evidence type="ECO:0000313" key="3">
    <source>
        <dbReference type="Proteomes" id="UP001237642"/>
    </source>
</evidence>
<reference evidence="2" key="1">
    <citation type="submission" date="2023-02" db="EMBL/GenBank/DDBJ databases">
        <title>Genome of toxic invasive species Heracleum sosnowskyi carries increased number of genes despite the absence of recent whole-genome duplications.</title>
        <authorList>
            <person name="Schelkunov M."/>
            <person name="Shtratnikova V."/>
            <person name="Makarenko M."/>
            <person name="Klepikova A."/>
            <person name="Omelchenko D."/>
            <person name="Novikova G."/>
            <person name="Obukhova E."/>
            <person name="Bogdanov V."/>
            <person name="Penin A."/>
            <person name="Logacheva M."/>
        </authorList>
    </citation>
    <scope>NUCLEOTIDE SEQUENCE</scope>
    <source>
        <strain evidence="2">Hsosn_3</strain>
        <tissue evidence="2">Leaf</tissue>
    </source>
</reference>
<evidence type="ECO:0008006" key="4">
    <source>
        <dbReference type="Google" id="ProtNLM"/>
    </source>
</evidence>
<evidence type="ECO:0000313" key="2">
    <source>
        <dbReference type="EMBL" id="KAK1397428.1"/>
    </source>
</evidence>
<gene>
    <name evidence="2" type="ORF">POM88_007291</name>
</gene>
<keyword evidence="3" id="KW-1185">Reference proteome</keyword>